<evidence type="ECO:0000313" key="2">
    <source>
        <dbReference type="EMBL" id="AUJ77562.1"/>
    </source>
</evidence>
<name>A0AAI8N0J1_9BACI</name>
<organism evidence="2 3">
    <name type="scientific">Bacillus siamensis</name>
    <dbReference type="NCBI Taxonomy" id="659243"/>
    <lineage>
        <taxon>Bacteria</taxon>
        <taxon>Bacillati</taxon>
        <taxon>Bacillota</taxon>
        <taxon>Bacilli</taxon>
        <taxon>Bacillales</taxon>
        <taxon>Bacillaceae</taxon>
        <taxon>Bacillus</taxon>
        <taxon>Bacillus amyloliquefaciens group</taxon>
    </lineage>
</organism>
<protein>
    <submittedName>
        <fullName evidence="2">Uncharacterized protein</fullName>
    </submittedName>
</protein>
<dbReference type="KEGG" id="bsia:CWD84_12445"/>
<sequence length="321" mass="38511">MWEKIENFLFDILGLFVPGVVFLLTLVITFFSLVSNNIWQQFLLKINKDSIVIIEFVTPIIKNTDGKNFVYIILFVILLSYLLGHIIKVFSKIFYDACIVLFDLFLIKCMKFMSNKVSQFAKKTYRKYKQFIVSKDFFRQKNLLKKFFIMETFPFVQILEFIRNLIKFTTNLTIEIFTFKAKKYEEANESLVKETVKMINNKYNVNYPETWYSIYKLSKTIMSHENLKNLGDTFLAKYNLYRSLSFISFINLLLTVLLYFFMSQYLNPFFKVICPILGVLHFLFWYTFHEKYKRYFRLCGNETLIALFYFFKKTKANDTST</sequence>
<feature type="transmembrane region" description="Helical" evidence="1">
    <location>
        <begin position="268"/>
        <end position="288"/>
    </location>
</feature>
<keyword evidence="3" id="KW-1185">Reference proteome</keyword>
<gene>
    <name evidence="2" type="ORF">CWD84_12445</name>
</gene>
<dbReference type="Proteomes" id="UP000234366">
    <property type="component" value="Chromosome"/>
</dbReference>
<dbReference type="AlphaFoldDB" id="A0AAI8N0J1"/>
<keyword evidence="1" id="KW-0472">Membrane</keyword>
<keyword evidence="1" id="KW-1133">Transmembrane helix</keyword>
<feature type="transmembrane region" description="Helical" evidence="1">
    <location>
        <begin position="244"/>
        <end position="262"/>
    </location>
</feature>
<feature type="transmembrane region" description="Helical" evidence="1">
    <location>
        <begin position="69"/>
        <end position="87"/>
    </location>
</feature>
<evidence type="ECO:0000256" key="1">
    <source>
        <dbReference type="SAM" id="Phobius"/>
    </source>
</evidence>
<accession>A0AAI8N0J1</accession>
<dbReference type="EMBL" id="CP025001">
    <property type="protein sequence ID" value="AUJ77562.1"/>
    <property type="molecule type" value="Genomic_DNA"/>
</dbReference>
<feature type="transmembrane region" description="Helical" evidence="1">
    <location>
        <begin position="12"/>
        <end position="34"/>
    </location>
</feature>
<dbReference type="RefSeq" id="WP_101605476.1">
    <property type="nucleotide sequence ID" value="NZ_CP025001.1"/>
</dbReference>
<evidence type="ECO:0000313" key="3">
    <source>
        <dbReference type="Proteomes" id="UP000234366"/>
    </source>
</evidence>
<keyword evidence="1" id="KW-0812">Transmembrane</keyword>
<reference evidence="2 3" key="1">
    <citation type="submission" date="2017-11" db="EMBL/GenBank/DDBJ databases">
        <title>Genome sequence and genome mining of multiple bioactive secondary metabolites from a deep sea-derived Bacillus siamensis SCSIO 05746.</title>
        <authorList>
            <person name="Pan H.-Q."/>
            <person name="Ju J.-H."/>
        </authorList>
    </citation>
    <scope>NUCLEOTIDE SEQUENCE [LARGE SCALE GENOMIC DNA]</scope>
    <source>
        <strain evidence="2 3">SCSIO 05746</strain>
    </source>
</reference>
<proteinExistence type="predicted"/>